<dbReference type="Proteomes" id="UP000194422">
    <property type="component" value="Unassembled WGS sequence"/>
</dbReference>
<dbReference type="AlphaFoldDB" id="A0A7D8D1W2"/>
<dbReference type="Pfam" id="PF14101">
    <property type="entry name" value="DUF4275"/>
    <property type="match status" value="1"/>
</dbReference>
<comment type="caution">
    <text evidence="1">The sequence shown here is derived from an EMBL/GenBank/DDBJ whole genome shotgun (WGS) entry which is preliminary data.</text>
</comment>
<reference evidence="1 2" key="1">
    <citation type="submission" date="2017-04" db="EMBL/GenBank/DDBJ databases">
        <authorList>
            <person name="Criscuolo A."/>
        </authorList>
    </citation>
    <scope>NUCLEOTIDE SEQUENCE [LARGE SCALE GENOMIC DNA]</scope>
    <source>
        <strain evidence="1">16-00174</strain>
    </source>
</reference>
<evidence type="ECO:0000313" key="2">
    <source>
        <dbReference type="Proteomes" id="UP000194422"/>
    </source>
</evidence>
<gene>
    <name evidence="1" type="ORF">BACERE00174_00730</name>
</gene>
<dbReference type="InterPro" id="IPR025454">
    <property type="entry name" value="DUF4275"/>
</dbReference>
<sequence>MEFIDVLRKKNMKVREFQSWGVCFRKHWEDNFANHVSDEEKEVFRGRRSGKRVS</sequence>
<dbReference type="EMBL" id="FWYW01000045">
    <property type="protein sequence ID" value="SMD65312.1"/>
    <property type="molecule type" value="Genomic_DNA"/>
</dbReference>
<proteinExistence type="predicted"/>
<evidence type="ECO:0000313" key="1">
    <source>
        <dbReference type="EMBL" id="SMD65312.1"/>
    </source>
</evidence>
<protein>
    <submittedName>
        <fullName evidence="1">Uncharacterized protein</fullName>
    </submittedName>
</protein>
<organism evidence="1 2">
    <name type="scientific">Bacillus paranthracis</name>
    <dbReference type="NCBI Taxonomy" id="2026186"/>
    <lineage>
        <taxon>Bacteria</taxon>
        <taxon>Bacillati</taxon>
        <taxon>Bacillota</taxon>
        <taxon>Bacilli</taxon>
        <taxon>Bacillales</taxon>
        <taxon>Bacillaceae</taxon>
        <taxon>Bacillus</taxon>
        <taxon>Bacillus cereus group</taxon>
    </lineage>
</organism>
<name>A0A7D8D1W2_9BACI</name>
<accession>A0A7D8D1W2</accession>